<name>A0A8C3URB9_CATUS</name>
<evidence type="ECO:0000313" key="3">
    <source>
        <dbReference type="Ensembl" id="ENSCUSP00005017115.1"/>
    </source>
</evidence>
<evidence type="ECO:0000256" key="1">
    <source>
        <dbReference type="SAM" id="MobiDB-lite"/>
    </source>
</evidence>
<dbReference type="Pfam" id="PF15749">
    <property type="entry name" value="MRNIP"/>
    <property type="match status" value="1"/>
</dbReference>
<dbReference type="InterPro" id="IPR032739">
    <property type="entry name" value="MRNIP"/>
</dbReference>
<dbReference type="Proteomes" id="UP000694563">
    <property type="component" value="Chromosome 15"/>
</dbReference>
<dbReference type="Ensembl" id="ENSCUST00005017774.1">
    <property type="protein sequence ID" value="ENSCUSP00005017115.1"/>
    <property type="gene ID" value="ENSCUSG00005010971.1"/>
</dbReference>
<feature type="domain" description="MRN complex-interacting protein N-terminal" evidence="2">
    <location>
        <begin position="271"/>
        <end position="372"/>
    </location>
</feature>
<protein>
    <recommendedName>
        <fullName evidence="2">MRN complex-interacting protein N-terminal domain-containing protein</fullName>
    </recommendedName>
</protein>
<keyword evidence="4" id="KW-1185">Reference proteome</keyword>
<dbReference type="PANTHER" id="PTHR15863:SF2">
    <property type="entry name" value="MRN COMPLEX-INTERACTING PROTEIN"/>
    <property type="match status" value="1"/>
</dbReference>
<feature type="compositionally biased region" description="Basic and acidic residues" evidence="1">
    <location>
        <begin position="348"/>
        <end position="374"/>
    </location>
</feature>
<dbReference type="AlphaFoldDB" id="A0A8C3URB9"/>
<dbReference type="InterPro" id="IPR049472">
    <property type="entry name" value="MRNIP_N"/>
</dbReference>
<dbReference type="GO" id="GO:0003682">
    <property type="term" value="F:chromatin binding"/>
    <property type="evidence" value="ECO:0007669"/>
    <property type="project" value="TreeGrafter"/>
</dbReference>
<accession>A0A8C3URB9</accession>
<feature type="compositionally biased region" description="Acidic residues" evidence="1">
    <location>
        <begin position="375"/>
        <end position="387"/>
    </location>
</feature>
<feature type="region of interest" description="Disordered" evidence="1">
    <location>
        <begin position="348"/>
        <end position="391"/>
    </location>
</feature>
<reference evidence="3" key="1">
    <citation type="submission" date="2020-10" db="EMBL/GenBank/DDBJ databases">
        <title>Catharus ustulatus (Swainson's thrush) genome, bCatUst1, primary haplotype v2.</title>
        <authorList>
            <person name="Delmore K."/>
            <person name="Vafadar M."/>
            <person name="Formenti G."/>
            <person name="Chow W."/>
            <person name="Pelan S."/>
            <person name="Howe K."/>
            <person name="Rhie A."/>
            <person name="Mountcastle J."/>
            <person name="Haase B."/>
            <person name="Fedrigo O."/>
            <person name="Jarvis E.D."/>
        </authorList>
    </citation>
    <scope>NUCLEOTIDE SEQUENCE [LARGE SCALE GENOMIC DNA]</scope>
</reference>
<reference evidence="3" key="2">
    <citation type="submission" date="2025-08" db="UniProtKB">
        <authorList>
            <consortium name="Ensembl"/>
        </authorList>
    </citation>
    <scope>IDENTIFICATION</scope>
</reference>
<proteinExistence type="predicted"/>
<dbReference type="GO" id="GO:0005634">
    <property type="term" value="C:nucleus"/>
    <property type="evidence" value="ECO:0007669"/>
    <property type="project" value="TreeGrafter"/>
</dbReference>
<dbReference type="PANTHER" id="PTHR15863">
    <property type="entry name" value="MRN COMPLEX-INTERACTING PROTEIN"/>
    <property type="match status" value="1"/>
</dbReference>
<evidence type="ECO:0000259" key="2">
    <source>
        <dbReference type="Pfam" id="PF15749"/>
    </source>
</evidence>
<sequence>MSYAGVTTRCPCPFPVFVPVSLPGPGAPSQCPCPVSVPRVRARCPFPVSVPVTCARARCRFPVPVPRVHSRCPFPMSVPGISSRCPCPVSIPSARSLCQFPVSVPRVHSRCPFPVSVPGVRALCPFPVPVPDVSSRYQFPVSVPCARSRCPFPVSIPGARSRCQFPVSVPGARARCRFPVSVSVPVPGARALCPFPVSVPGVSSRCPCPVPVPGARVRARSRYQFPVSVPGVRVRARSRYQFPVPVPGAAAGGRWRLALGHVTAMAQRFWVLRCCRCRRFQGQQAKRSRRWSCSVCGQQQAVQKVYGQGSGLECRRHVQKLNLLQGEAEEALGLTSWCVEDSVNDSKNRAAQHEDSSVQQEGRPEGSRWSKYLDQESEDQEEDEEEAALERQQFCSQRKNTVGEQRKHLKCFLSSDVPEHTEESGVSQLVCQAKKFKTTEHKCFVAVPDGHDGDADSGGSVVPAVSESIVPEGNTQPPTACTKPSKWEKFLSLSDSSSANAAAVTTALQQGNGGVGLDSTTAGGAWRHSGWTGRTLPQGTGFEFKKCVASTEDLAWRQPSSSCSVEDVLRKPHSQVPGVGAAAETIAGRSNTFVDSNPGPKLSNTSCEQLFCTGEEFDDDLW</sequence>
<evidence type="ECO:0000313" key="4">
    <source>
        <dbReference type="Proteomes" id="UP000694563"/>
    </source>
</evidence>
<gene>
    <name evidence="3" type="primary">MRNIP</name>
</gene>
<dbReference type="GO" id="GO:0007095">
    <property type="term" value="P:mitotic G2 DNA damage checkpoint signaling"/>
    <property type="evidence" value="ECO:0007669"/>
    <property type="project" value="TreeGrafter"/>
</dbReference>
<organism evidence="3 4">
    <name type="scientific">Catharus ustulatus</name>
    <name type="common">Russet-backed thrush</name>
    <name type="synonym">Hylocichla ustulatus</name>
    <dbReference type="NCBI Taxonomy" id="91951"/>
    <lineage>
        <taxon>Eukaryota</taxon>
        <taxon>Metazoa</taxon>
        <taxon>Chordata</taxon>
        <taxon>Craniata</taxon>
        <taxon>Vertebrata</taxon>
        <taxon>Euteleostomi</taxon>
        <taxon>Archelosauria</taxon>
        <taxon>Archosauria</taxon>
        <taxon>Dinosauria</taxon>
        <taxon>Saurischia</taxon>
        <taxon>Theropoda</taxon>
        <taxon>Coelurosauria</taxon>
        <taxon>Aves</taxon>
        <taxon>Neognathae</taxon>
        <taxon>Neoaves</taxon>
        <taxon>Telluraves</taxon>
        <taxon>Australaves</taxon>
        <taxon>Passeriformes</taxon>
        <taxon>Turdidae</taxon>
        <taxon>Catharus</taxon>
    </lineage>
</organism>
<reference evidence="3" key="3">
    <citation type="submission" date="2025-09" db="UniProtKB">
        <authorList>
            <consortium name="Ensembl"/>
        </authorList>
    </citation>
    <scope>IDENTIFICATION</scope>
</reference>